<dbReference type="GO" id="GO:0004806">
    <property type="term" value="F:triacylglycerol lipase activity"/>
    <property type="evidence" value="ECO:0007669"/>
    <property type="project" value="TreeGrafter"/>
</dbReference>
<dbReference type="InterPro" id="IPR029058">
    <property type="entry name" value="AB_hydrolase_fold"/>
</dbReference>
<sequence>MASLRSFIVREITHQYMKRQWIQPKSDGSRARKNLAETRRDFERRMSILPPAANVRFQRERVAGVDCEWHVPKGCDDSPLIYYLHGGGFIAGGPGTHRRLVSRIASEAQMRAILPDYRLSPENPFPAALEDSLKVWRTLLDRGEDPMRIAIGGDSAGGNLSVATILSLRDAGKQLPKACFLMSPWLDLAGEGESYQTRLTADPWFRPEQVKAVAARYCDESELRK</sequence>
<feature type="domain" description="Alpha/beta hydrolase fold-3" evidence="2">
    <location>
        <begin position="82"/>
        <end position="222"/>
    </location>
</feature>
<evidence type="ECO:0000313" key="3">
    <source>
        <dbReference type="EMBL" id="SVB49286.1"/>
    </source>
</evidence>
<dbReference type="EMBL" id="UINC01044186">
    <property type="protein sequence ID" value="SVB49286.1"/>
    <property type="molecule type" value="Genomic_DNA"/>
</dbReference>
<dbReference type="PANTHER" id="PTHR48081:SF30">
    <property type="entry name" value="ACETYL-HYDROLASE LIPR-RELATED"/>
    <property type="match status" value="1"/>
</dbReference>
<dbReference type="AlphaFoldDB" id="A0A382EER7"/>
<evidence type="ECO:0000256" key="1">
    <source>
        <dbReference type="ARBA" id="ARBA00022801"/>
    </source>
</evidence>
<reference evidence="3" key="1">
    <citation type="submission" date="2018-05" db="EMBL/GenBank/DDBJ databases">
        <authorList>
            <person name="Lanie J.A."/>
            <person name="Ng W.-L."/>
            <person name="Kazmierczak K.M."/>
            <person name="Andrzejewski T.M."/>
            <person name="Davidsen T.M."/>
            <person name="Wayne K.J."/>
            <person name="Tettelin H."/>
            <person name="Glass J.I."/>
            <person name="Rusch D."/>
            <person name="Podicherti R."/>
            <person name="Tsui H.-C.T."/>
            <person name="Winkler M.E."/>
        </authorList>
    </citation>
    <scope>NUCLEOTIDE SEQUENCE</scope>
</reference>
<accession>A0A382EER7</accession>
<proteinExistence type="predicted"/>
<gene>
    <name evidence="3" type="ORF">METZ01_LOCUS202140</name>
</gene>
<dbReference type="PANTHER" id="PTHR48081">
    <property type="entry name" value="AB HYDROLASE SUPERFAMILY PROTEIN C4A8.06C"/>
    <property type="match status" value="1"/>
</dbReference>
<feature type="non-terminal residue" evidence="3">
    <location>
        <position position="225"/>
    </location>
</feature>
<dbReference type="Gene3D" id="3.40.50.1820">
    <property type="entry name" value="alpha/beta hydrolase"/>
    <property type="match status" value="1"/>
</dbReference>
<evidence type="ECO:0000259" key="2">
    <source>
        <dbReference type="Pfam" id="PF07859"/>
    </source>
</evidence>
<dbReference type="InterPro" id="IPR050300">
    <property type="entry name" value="GDXG_lipolytic_enzyme"/>
</dbReference>
<dbReference type="InterPro" id="IPR013094">
    <property type="entry name" value="AB_hydrolase_3"/>
</dbReference>
<dbReference type="Pfam" id="PF07859">
    <property type="entry name" value="Abhydrolase_3"/>
    <property type="match status" value="1"/>
</dbReference>
<dbReference type="SUPFAM" id="SSF53474">
    <property type="entry name" value="alpha/beta-Hydrolases"/>
    <property type="match status" value="1"/>
</dbReference>
<protein>
    <recommendedName>
        <fullName evidence="2">Alpha/beta hydrolase fold-3 domain-containing protein</fullName>
    </recommendedName>
</protein>
<organism evidence="3">
    <name type="scientific">marine metagenome</name>
    <dbReference type="NCBI Taxonomy" id="408172"/>
    <lineage>
        <taxon>unclassified sequences</taxon>
        <taxon>metagenomes</taxon>
        <taxon>ecological metagenomes</taxon>
    </lineage>
</organism>
<keyword evidence="1" id="KW-0378">Hydrolase</keyword>
<name>A0A382EER7_9ZZZZ</name>